<evidence type="ECO:0000256" key="1">
    <source>
        <dbReference type="ARBA" id="ARBA00004273"/>
    </source>
</evidence>
<dbReference type="PROSITE" id="PS01012">
    <property type="entry name" value="FOLYLPOLYGLU_SYNT_2"/>
    <property type="match status" value="1"/>
</dbReference>
<evidence type="ECO:0000256" key="19">
    <source>
        <dbReference type="PIRSR" id="PIRSR038895-2"/>
    </source>
</evidence>
<feature type="binding site" evidence="19">
    <location>
        <position position="177"/>
    </location>
    <ligand>
        <name>Mg(2+)</name>
        <dbReference type="ChEBI" id="CHEBI:18420"/>
        <label>1</label>
    </ligand>
</feature>
<dbReference type="Proteomes" id="UP000306954">
    <property type="component" value="Unassembled WGS sequence"/>
</dbReference>
<dbReference type="EMBL" id="SPOF01000013">
    <property type="protein sequence ID" value="TIB13726.1"/>
    <property type="molecule type" value="Genomic_DNA"/>
</dbReference>
<comment type="catalytic activity">
    <reaction evidence="16 17">
        <text>(6S)-5,6,7,8-tetrahydrofolyl-(gamma-L-Glu)(n) + L-glutamate + ATP = (6S)-5,6,7,8-tetrahydrofolyl-(gamma-L-Glu)(n+1) + ADP + phosphate + H(+)</text>
        <dbReference type="Rhea" id="RHEA:10580"/>
        <dbReference type="Rhea" id="RHEA-COMP:14738"/>
        <dbReference type="Rhea" id="RHEA-COMP:14740"/>
        <dbReference type="ChEBI" id="CHEBI:15378"/>
        <dbReference type="ChEBI" id="CHEBI:29985"/>
        <dbReference type="ChEBI" id="CHEBI:30616"/>
        <dbReference type="ChEBI" id="CHEBI:43474"/>
        <dbReference type="ChEBI" id="CHEBI:141005"/>
        <dbReference type="ChEBI" id="CHEBI:456216"/>
        <dbReference type="EC" id="6.3.2.17"/>
    </reaction>
</comment>
<dbReference type="UniPathway" id="UPA00850"/>
<dbReference type="Gene3D" id="3.40.1190.10">
    <property type="entry name" value="Mur-like, catalytic domain"/>
    <property type="match status" value="1"/>
</dbReference>
<keyword evidence="7 17" id="KW-0554">One-carbon metabolism</keyword>
<evidence type="ECO:0000256" key="18">
    <source>
        <dbReference type="PIRSR" id="PIRSR038895-1"/>
    </source>
</evidence>
<evidence type="ECO:0000256" key="9">
    <source>
        <dbReference type="ARBA" id="ARBA00022723"/>
    </source>
</evidence>
<dbReference type="GO" id="GO:0005759">
    <property type="term" value="C:mitochondrial matrix"/>
    <property type="evidence" value="ECO:0007669"/>
    <property type="project" value="UniProtKB-SubCell"/>
</dbReference>
<evidence type="ECO:0000256" key="10">
    <source>
        <dbReference type="ARBA" id="ARBA00022741"/>
    </source>
</evidence>
<dbReference type="PIRSF" id="PIRSF038895">
    <property type="entry name" value="FPGS"/>
    <property type="match status" value="1"/>
</dbReference>
<dbReference type="InterPro" id="IPR001645">
    <property type="entry name" value="Folylpolyglutamate_synth"/>
</dbReference>
<feature type="binding site" evidence="18">
    <location>
        <position position="351"/>
    </location>
    <ligand>
        <name>ATP</name>
        <dbReference type="ChEBI" id="CHEBI:30616"/>
    </ligand>
</feature>
<evidence type="ECO:0000256" key="12">
    <source>
        <dbReference type="ARBA" id="ARBA00022840"/>
    </source>
</evidence>
<comment type="similarity">
    <text evidence="5 17">Belongs to the folylpolyglutamate synthase family.</text>
</comment>
<comment type="caution">
    <text evidence="21">The sequence shown here is derived from an EMBL/GenBank/DDBJ whole genome shotgun (WGS) entry which is preliminary data.</text>
</comment>
<keyword evidence="8 17" id="KW-0436">Ligase</keyword>
<keyword evidence="11" id="KW-0999">Mitochondrion inner membrane</keyword>
<dbReference type="Proteomes" id="UP000310689">
    <property type="component" value="Unassembled WGS sequence"/>
</dbReference>
<evidence type="ECO:0000256" key="14">
    <source>
        <dbReference type="ARBA" id="ARBA00023128"/>
    </source>
</evidence>
<dbReference type="Gene3D" id="3.90.190.20">
    <property type="entry name" value="Mur ligase, C-terminal domain"/>
    <property type="match status" value="1"/>
</dbReference>
<dbReference type="InterPro" id="IPR018109">
    <property type="entry name" value="Folylpolyglutamate_synth_CS"/>
</dbReference>
<dbReference type="PANTHER" id="PTHR11136:SF5">
    <property type="entry name" value="FOLYLPOLYGLUTAMATE SYNTHASE, MITOCHONDRIAL"/>
    <property type="match status" value="1"/>
</dbReference>
<comment type="pathway">
    <text evidence="4 17">Cofactor biosynthesis; tetrahydrofolylpolyglutamate biosynthesis.</text>
</comment>
<dbReference type="InterPro" id="IPR036615">
    <property type="entry name" value="Mur_ligase_C_dom_sf"/>
</dbReference>
<accession>A0A4T0FSP5</accession>
<comment type="cofactor">
    <cofactor evidence="17">
        <name>a monovalent cation</name>
        <dbReference type="ChEBI" id="CHEBI:60242"/>
    </cofactor>
    <text evidence="17">A monovalent cation.</text>
</comment>
<keyword evidence="9 19" id="KW-0479">Metal-binding</keyword>
<dbReference type="PANTHER" id="PTHR11136">
    <property type="entry name" value="FOLYLPOLYGLUTAMATE SYNTHASE-RELATED"/>
    <property type="match status" value="1"/>
</dbReference>
<evidence type="ECO:0000256" key="4">
    <source>
        <dbReference type="ARBA" id="ARBA00005150"/>
    </source>
</evidence>
<evidence type="ECO:0000313" key="22">
    <source>
        <dbReference type="Proteomes" id="UP000306954"/>
    </source>
</evidence>
<evidence type="ECO:0000256" key="17">
    <source>
        <dbReference type="PIRNR" id="PIRNR038895"/>
    </source>
</evidence>
<keyword evidence="13 19" id="KW-0460">Magnesium</keyword>
<dbReference type="NCBIfam" id="TIGR01499">
    <property type="entry name" value="folC"/>
    <property type="match status" value="1"/>
</dbReference>
<comment type="subcellular location">
    <subcellularLocation>
        <location evidence="3">Cytoplasm</location>
    </subcellularLocation>
    <subcellularLocation>
        <location evidence="1">Mitochondrion inner membrane</location>
    </subcellularLocation>
    <subcellularLocation>
        <location evidence="2">Mitochondrion matrix</location>
    </subcellularLocation>
</comment>
<dbReference type="GO" id="GO:0046872">
    <property type="term" value="F:metal ion binding"/>
    <property type="evidence" value="ECO:0007669"/>
    <property type="project" value="UniProtKB-KW"/>
</dbReference>
<dbReference type="EMBL" id="SPOI01000304">
    <property type="protein sequence ID" value="TIB29200.1"/>
    <property type="molecule type" value="Genomic_DNA"/>
</dbReference>
<dbReference type="GO" id="GO:0005829">
    <property type="term" value="C:cytosol"/>
    <property type="evidence" value="ECO:0007669"/>
    <property type="project" value="TreeGrafter"/>
</dbReference>
<sequence>MKKTYQHAIECLNSLQSNAATIAASTSAREARRGHTLRDMEVYLRRMGYTPSDLNRLNVLHITGTKGKGSTAAFVSSLLQSLNPHASVGLYTSPHLVAVRERIRINGHPLSEERFAKYFFDVWMALDGVGEDEVSDVDSVNNTHSTSTLPKPAYFRFMTLVAFHTFLAEDVDATVLEVGIGGSLDCTNIVPAPAVAAVSSLGLDHTALLGGTIRAIALNKGGIYKAGAAALTVPQPEDGEAVLAECAQRVNAPFGVVDTRDAPANHTLSLPLGLPGVHQALNARLAVDVVRAFVNAGKSNKFASWKGELEGHDWRNGLPQVFVDGLTKARWPGRCQTVVDPRRPSTTWFLDGSHTADSLTACMQWFGGVVRARRERELEVEQPQQHTRTHLIFNCTKGRSPTELLGVVAAYLTAAGANMETLFTSVIFCTNLTYTSGEFASDLTARNVDVLTIQELEVQHELKAAWNSLLPQFKGCVEVLPSIEAAVDYIDRSESLSVNSTNNPHSHTHILVCGSLHLVGGVIEVARLADVAL</sequence>
<dbReference type="EC" id="6.3.2.17" evidence="17"/>
<dbReference type="SUPFAM" id="SSF53244">
    <property type="entry name" value="MurD-like peptide ligases, peptide-binding domain"/>
    <property type="match status" value="1"/>
</dbReference>
<evidence type="ECO:0000256" key="15">
    <source>
        <dbReference type="ARBA" id="ARBA00023136"/>
    </source>
</evidence>
<evidence type="ECO:0000256" key="13">
    <source>
        <dbReference type="ARBA" id="ARBA00022842"/>
    </source>
</evidence>
<keyword evidence="14" id="KW-0496">Mitochondrion</keyword>
<evidence type="ECO:0000256" key="7">
    <source>
        <dbReference type="ARBA" id="ARBA00022563"/>
    </source>
</evidence>
<feature type="binding site" evidence="19">
    <location>
        <position position="93"/>
    </location>
    <ligand>
        <name>Mg(2+)</name>
        <dbReference type="ChEBI" id="CHEBI:18420"/>
        <label>1</label>
    </ligand>
</feature>
<evidence type="ECO:0000256" key="8">
    <source>
        <dbReference type="ARBA" id="ARBA00022598"/>
    </source>
</evidence>
<keyword evidence="15" id="KW-0472">Membrane</keyword>
<dbReference type="InterPro" id="IPR023600">
    <property type="entry name" value="Folylpolyglutamate_synth_euk"/>
</dbReference>
<dbReference type="SUPFAM" id="SSF53623">
    <property type="entry name" value="MurD-like peptide ligases, catalytic domain"/>
    <property type="match status" value="1"/>
</dbReference>
<dbReference type="GO" id="GO:0005524">
    <property type="term" value="F:ATP binding"/>
    <property type="evidence" value="ECO:0007669"/>
    <property type="project" value="UniProtKB-KW"/>
</dbReference>
<evidence type="ECO:0000256" key="11">
    <source>
        <dbReference type="ARBA" id="ARBA00022792"/>
    </source>
</evidence>
<evidence type="ECO:0000256" key="16">
    <source>
        <dbReference type="ARBA" id="ARBA00047493"/>
    </source>
</evidence>
<dbReference type="InterPro" id="IPR036565">
    <property type="entry name" value="Mur-like_cat_sf"/>
</dbReference>
<feature type="binding site" evidence="19">
    <location>
        <position position="205"/>
    </location>
    <ligand>
        <name>Mg(2+)</name>
        <dbReference type="ChEBI" id="CHEBI:18420"/>
        <label>1</label>
    </ligand>
</feature>
<keyword evidence="12 18" id="KW-0067">ATP-binding</keyword>
<dbReference type="GO" id="GO:0004326">
    <property type="term" value="F:tetrahydrofolylpolyglutamate synthase activity"/>
    <property type="evidence" value="ECO:0007669"/>
    <property type="project" value="UniProtKB-EC"/>
</dbReference>
<evidence type="ECO:0000313" key="20">
    <source>
        <dbReference type="EMBL" id="TIB13726.1"/>
    </source>
</evidence>
<dbReference type="GO" id="GO:0006730">
    <property type="term" value="P:one-carbon metabolic process"/>
    <property type="evidence" value="ECO:0007669"/>
    <property type="project" value="UniProtKB-KW"/>
</dbReference>
<organism evidence="21 23">
    <name type="scientific">Wallemia ichthyophaga</name>
    <dbReference type="NCBI Taxonomy" id="245174"/>
    <lineage>
        <taxon>Eukaryota</taxon>
        <taxon>Fungi</taxon>
        <taxon>Dikarya</taxon>
        <taxon>Basidiomycota</taxon>
        <taxon>Wallemiomycotina</taxon>
        <taxon>Wallemiomycetes</taxon>
        <taxon>Wallemiales</taxon>
        <taxon>Wallemiaceae</taxon>
        <taxon>Wallemia</taxon>
    </lineage>
</organism>
<name>A0A4T0FSP5_WALIC</name>
<reference evidence="22 23" key="1">
    <citation type="submission" date="2019-03" db="EMBL/GenBank/DDBJ databases">
        <title>Sequencing 23 genomes of Wallemia ichthyophaga.</title>
        <authorList>
            <person name="Gostincar C."/>
        </authorList>
    </citation>
    <scope>NUCLEOTIDE SEQUENCE [LARGE SCALE GENOMIC DNA]</scope>
    <source>
        <strain evidence="21 23">EXF-6200</strain>
        <strain evidence="20 22">EXF-8621</strain>
    </source>
</reference>
<proteinExistence type="inferred from homology"/>
<evidence type="ECO:0000313" key="21">
    <source>
        <dbReference type="EMBL" id="TIB29200.1"/>
    </source>
</evidence>
<keyword evidence="10 18" id="KW-0547">Nucleotide-binding</keyword>
<feature type="binding site" evidence="18">
    <location>
        <position position="334"/>
    </location>
    <ligand>
        <name>ATP</name>
        <dbReference type="ChEBI" id="CHEBI:30616"/>
    </ligand>
</feature>
<evidence type="ECO:0000256" key="3">
    <source>
        <dbReference type="ARBA" id="ARBA00004496"/>
    </source>
</evidence>
<comment type="function">
    <text evidence="17">Catalyzes conversion of folates to polyglutamate derivatives allowing concentration of folate compounds in the cell and the intracellular retention of these cofactors, which are important substrates for most of the folate-dependent enzymes that are involved in one-carbon transfer reactions involved in purine, pyrimidine and amino acid synthesis.</text>
</comment>
<evidence type="ECO:0000256" key="6">
    <source>
        <dbReference type="ARBA" id="ARBA00022490"/>
    </source>
</evidence>
<evidence type="ECO:0000256" key="5">
    <source>
        <dbReference type="ARBA" id="ARBA00008276"/>
    </source>
</evidence>
<protein>
    <recommendedName>
        <fullName evidence="17">Folylpolyglutamate synthase</fullName>
        <ecNumber evidence="17">6.3.2.17</ecNumber>
    </recommendedName>
    <alternativeName>
        <fullName evidence="17">Folylpoly-gamma-glutamate synthetase</fullName>
    </alternativeName>
    <alternativeName>
        <fullName evidence="17">Tetrahydrofolylpolyglutamate synthase</fullName>
    </alternativeName>
</protein>
<evidence type="ECO:0000313" key="23">
    <source>
        <dbReference type="Proteomes" id="UP000310689"/>
    </source>
</evidence>
<gene>
    <name evidence="21" type="ORF">E3P86_03719</name>
    <name evidence="20" type="ORF">E3P90_01521</name>
</gene>
<dbReference type="AlphaFoldDB" id="A0A4T0FSP5"/>
<keyword evidence="6" id="KW-0963">Cytoplasm</keyword>
<evidence type="ECO:0000256" key="2">
    <source>
        <dbReference type="ARBA" id="ARBA00004305"/>
    </source>
</evidence>
<dbReference type="GO" id="GO:0005743">
    <property type="term" value="C:mitochondrial inner membrane"/>
    <property type="evidence" value="ECO:0007669"/>
    <property type="project" value="UniProtKB-SubCell"/>
</dbReference>